<dbReference type="PANTHER" id="PTHR43537">
    <property type="entry name" value="TRANSCRIPTIONAL REGULATOR, GNTR FAMILY"/>
    <property type="match status" value="1"/>
</dbReference>
<dbReference type="GO" id="GO:0003700">
    <property type="term" value="F:DNA-binding transcription factor activity"/>
    <property type="evidence" value="ECO:0007669"/>
    <property type="project" value="InterPro"/>
</dbReference>
<name>A0A134A0L8_9FIRM</name>
<dbReference type="PANTHER" id="PTHR43537:SF51">
    <property type="entry name" value="HTH-TYPE TRANSCRIPTIONAL REGULATOR LGOR-RELATED"/>
    <property type="match status" value="1"/>
</dbReference>
<evidence type="ECO:0000256" key="2">
    <source>
        <dbReference type="ARBA" id="ARBA00023125"/>
    </source>
</evidence>
<keyword evidence="1" id="KW-0805">Transcription regulation</keyword>
<dbReference type="InterPro" id="IPR000524">
    <property type="entry name" value="Tscrpt_reg_HTH_GntR"/>
</dbReference>
<evidence type="ECO:0000259" key="4">
    <source>
        <dbReference type="PROSITE" id="PS50949"/>
    </source>
</evidence>
<proteinExistence type="predicted"/>
<gene>
    <name evidence="5" type="ORF">HMPREF1866_00019</name>
</gene>
<dbReference type="Proteomes" id="UP000070394">
    <property type="component" value="Unassembled WGS sequence"/>
</dbReference>
<accession>A0A134A0L8</accession>
<comment type="caution">
    <text evidence="5">The sequence shown here is derived from an EMBL/GenBank/DDBJ whole genome shotgun (WGS) entry which is preliminary data.</text>
</comment>
<evidence type="ECO:0000256" key="1">
    <source>
        <dbReference type="ARBA" id="ARBA00023015"/>
    </source>
</evidence>
<dbReference type="RefSeq" id="WP_060930074.1">
    <property type="nucleotide sequence ID" value="NZ_KQ959772.1"/>
</dbReference>
<dbReference type="SMART" id="SM00345">
    <property type="entry name" value="HTH_GNTR"/>
    <property type="match status" value="1"/>
</dbReference>
<evidence type="ECO:0000313" key="5">
    <source>
        <dbReference type="EMBL" id="KXB61245.1"/>
    </source>
</evidence>
<dbReference type="PROSITE" id="PS50949">
    <property type="entry name" value="HTH_GNTR"/>
    <property type="match status" value="1"/>
</dbReference>
<dbReference type="Gene3D" id="1.10.10.10">
    <property type="entry name" value="Winged helix-like DNA-binding domain superfamily/Winged helix DNA-binding domain"/>
    <property type="match status" value="1"/>
</dbReference>
<dbReference type="STRING" id="467210.HMPREF1866_00019"/>
<organism evidence="5 6">
    <name type="scientific">Lachnoanaerobaculum saburreum</name>
    <dbReference type="NCBI Taxonomy" id="467210"/>
    <lineage>
        <taxon>Bacteria</taxon>
        <taxon>Bacillati</taxon>
        <taxon>Bacillota</taxon>
        <taxon>Clostridia</taxon>
        <taxon>Lachnospirales</taxon>
        <taxon>Lachnospiraceae</taxon>
        <taxon>Lachnoanaerobaculum</taxon>
    </lineage>
</organism>
<dbReference type="EMBL" id="LSDA01000001">
    <property type="protein sequence ID" value="KXB61245.1"/>
    <property type="molecule type" value="Genomic_DNA"/>
</dbReference>
<dbReference type="InterPro" id="IPR036390">
    <property type="entry name" value="WH_DNA-bd_sf"/>
</dbReference>
<evidence type="ECO:0000256" key="3">
    <source>
        <dbReference type="ARBA" id="ARBA00023163"/>
    </source>
</evidence>
<keyword evidence="2" id="KW-0238">DNA-binding</keyword>
<protein>
    <submittedName>
        <fullName evidence="5">Transcriptional regulator, GntR family</fullName>
    </submittedName>
</protein>
<dbReference type="InterPro" id="IPR036388">
    <property type="entry name" value="WH-like_DNA-bd_sf"/>
</dbReference>
<dbReference type="AlphaFoldDB" id="A0A134A0L8"/>
<keyword evidence="3" id="KW-0804">Transcription</keyword>
<dbReference type="GO" id="GO:0003677">
    <property type="term" value="F:DNA binding"/>
    <property type="evidence" value="ECO:0007669"/>
    <property type="project" value="UniProtKB-KW"/>
</dbReference>
<keyword evidence="6" id="KW-1185">Reference proteome</keyword>
<reference evidence="6" key="1">
    <citation type="submission" date="2016-01" db="EMBL/GenBank/DDBJ databases">
        <authorList>
            <person name="Mitreva M."/>
            <person name="Pepin K.H."/>
            <person name="Mihindukulasuriya K.A."/>
            <person name="Fulton R."/>
            <person name="Fronick C."/>
            <person name="O'Laughlin M."/>
            <person name="Miner T."/>
            <person name="Herter B."/>
            <person name="Rosa B.A."/>
            <person name="Cordes M."/>
            <person name="Tomlinson C."/>
            <person name="Wollam A."/>
            <person name="Palsikar V.B."/>
            <person name="Mardis E.R."/>
            <person name="Wilson R.K."/>
        </authorList>
    </citation>
    <scope>NUCLEOTIDE SEQUENCE [LARGE SCALE GENOMIC DNA]</scope>
    <source>
        <strain evidence="6">DNF00896</strain>
    </source>
</reference>
<sequence>MNLENKLLKYKSKLSLKRPSEDAKQYVYRILSTLILNMILIPGQRMNEQQLASFMNVSRTPLHDTFIKLSNNNLIDIVPMRGSFVSKVDKKRIYNAVWLNLQLCISMLQGIFITDVKKTELDILNEILIQLKHNYTNGDFFRASRSLAQFYHQIFILGGGFEILWSKLYEYESDLFRLYSLAFRDLKLSTDIYQSLSSITNALIHRDNDLACQLFSQHMSNMLNIVDLLITDNLNVSESLPSA</sequence>
<dbReference type="PATRIC" id="fig|467210.3.peg.19"/>
<dbReference type="SUPFAM" id="SSF46785">
    <property type="entry name" value="Winged helix' DNA-binding domain"/>
    <property type="match status" value="1"/>
</dbReference>
<feature type="domain" description="HTH gntR-type" evidence="4">
    <location>
        <begin position="21"/>
        <end position="88"/>
    </location>
</feature>
<evidence type="ECO:0000313" key="6">
    <source>
        <dbReference type="Proteomes" id="UP000070394"/>
    </source>
</evidence>
<dbReference type="Pfam" id="PF00392">
    <property type="entry name" value="GntR"/>
    <property type="match status" value="1"/>
</dbReference>
<dbReference type="OrthoDB" id="389878at2"/>